<dbReference type="Pfam" id="PF01527">
    <property type="entry name" value="HTH_Tnp_1"/>
    <property type="match status" value="1"/>
</dbReference>
<sequence>METTLEVLAVGGRGRRNRKWPDEVKARIVAETLTPGITVNAVARRHGVPANHVSAWRTLARKGRLVLPAPEDPVEFAALMVGPVEAVPRADVGVVARPEIVAGALVIRLEAGASAERIASVVRALASAP</sequence>
<proteinExistence type="predicted"/>
<dbReference type="InterPro" id="IPR010921">
    <property type="entry name" value="Trp_repressor/repl_initiator"/>
</dbReference>
<dbReference type="GO" id="GO:0006313">
    <property type="term" value="P:DNA transposition"/>
    <property type="evidence" value="ECO:0007669"/>
    <property type="project" value="InterPro"/>
</dbReference>
<dbReference type="PANTHER" id="PTHR37936">
    <property type="entry name" value="TRANSPOSASE INSC FOR INSERTION ELEMENT IS2A-RELATED"/>
    <property type="match status" value="1"/>
</dbReference>
<protein>
    <submittedName>
        <fullName evidence="1">Transposase</fullName>
    </submittedName>
</protein>
<dbReference type="SUPFAM" id="SSF48295">
    <property type="entry name" value="TrpR-like"/>
    <property type="match status" value="1"/>
</dbReference>
<dbReference type="GO" id="GO:0043565">
    <property type="term" value="F:sequence-specific DNA binding"/>
    <property type="evidence" value="ECO:0007669"/>
    <property type="project" value="InterPro"/>
</dbReference>
<evidence type="ECO:0000313" key="1">
    <source>
        <dbReference type="EMBL" id="SDJ04512.1"/>
    </source>
</evidence>
<dbReference type="PANTHER" id="PTHR37936:SF3">
    <property type="entry name" value="TRANSPOSASE INSC FOR INSERTION ELEMENT IS2A-RELATED"/>
    <property type="match status" value="1"/>
</dbReference>
<dbReference type="Proteomes" id="UP000199093">
    <property type="component" value="Unassembled WGS sequence"/>
</dbReference>
<keyword evidence="2" id="KW-1185">Reference proteome</keyword>
<reference evidence="1 2" key="1">
    <citation type="submission" date="2016-10" db="EMBL/GenBank/DDBJ databases">
        <authorList>
            <person name="de Groot N.N."/>
        </authorList>
    </citation>
    <scope>NUCLEOTIDE SEQUENCE [LARGE SCALE GENOMIC DNA]</scope>
    <source>
        <strain evidence="1 2">DSM 26424</strain>
    </source>
</reference>
<dbReference type="AlphaFoldDB" id="A0A1G8QIC7"/>
<organism evidence="1 2">
    <name type="scientific">Salipiger marinus</name>
    <dbReference type="NCBI Taxonomy" id="555512"/>
    <lineage>
        <taxon>Bacteria</taxon>
        <taxon>Pseudomonadati</taxon>
        <taxon>Pseudomonadota</taxon>
        <taxon>Alphaproteobacteria</taxon>
        <taxon>Rhodobacterales</taxon>
        <taxon>Roseobacteraceae</taxon>
        <taxon>Salipiger</taxon>
    </lineage>
</organism>
<dbReference type="InterPro" id="IPR002514">
    <property type="entry name" value="Transposase_8"/>
</dbReference>
<name>A0A1G8QIC7_9RHOB</name>
<evidence type="ECO:0000313" key="2">
    <source>
        <dbReference type="Proteomes" id="UP000199093"/>
    </source>
</evidence>
<dbReference type="EMBL" id="FNEJ01000016">
    <property type="protein sequence ID" value="SDJ04512.1"/>
    <property type="molecule type" value="Genomic_DNA"/>
</dbReference>
<dbReference type="RefSeq" id="WP_089849310.1">
    <property type="nucleotide sequence ID" value="NZ_FNEJ01000016.1"/>
</dbReference>
<gene>
    <name evidence="1" type="ORF">SAMN04487993_10164</name>
</gene>
<dbReference type="GO" id="GO:0004803">
    <property type="term" value="F:transposase activity"/>
    <property type="evidence" value="ECO:0007669"/>
    <property type="project" value="InterPro"/>
</dbReference>
<dbReference type="STRING" id="555512.SAMN04487993_10164"/>
<dbReference type="OrthoDB" id="9800877at2"/>
<accession>A0A1G8QIC7</accession>